<dbReference type="OrthoDB" id="2094269at2759"/>
<dbReference type="STRING" id="5364.A0A5C3N9K6"/>
<name>A0A5C3N9K6_9AGAM</name>
<organism evidence="3 4">
    <name type="scientific">Heliocybe sulcata</name>
    <dbReference type="NCBI Taxonomy" id="5364"/>
    <lineage>
        <taxon>Eukaryota</taxon>
        <taxon>Fungi</taxon>
        <taxon>Dikarya</taxon>
        <taxon>Basidiomycota</taxon>
        <taxon>Agaricomycotina</taxon>
        <taxon>Agaricomycetes</taxon>
        <taxon>Gloeophyllales</taxon>
        <taxon>Gloeophyllaceae</taxon>
        <taxon>Heliocybe</taxon>
    </lineage>
</organism>
<dbReference type="AlphaFoldDB" id="A0A5C3N9K6"/>
<evidence type="ECO:0000313" key="4">
    <source>
        <dbReference type="Proteomes" id="UP000305948"/>
    </source>
</evidence>
<dbReference type="GO" id="GO:0016787">
    <property type="term" value="F:hydrolase activity"/>
    <property type="evidence" value="ECO:0007669"/>
    <property type="project" value="UniProtKB-KW"/>
</dbReference>
<dbReference type="SUPFAM" id="SSF53474">
    <property type="entry name" value="alpha/beta-Hydrolases"/>
    <property type="match status" value="1"/>
</dbReference>
<evidence type="ECO:0000313" key="3">
    <source>
        <dbReference type="EMBL" id="TFK53922.1"/>
    </source>
</evidence>
<keyword evidence="4" id="KW-1185">Reference proteome</keyword>
<accession>A0A5C3N9K6</accession>
<dbReference type="InterPro" id="IPR005645">
    <property type="entry name" value="FSH-like_dom"/>
</dbReference>
<evidence type="ECO:0000256" key="1">
    <source>
        <dbReference type="ARBA" id="ARBA00022801"/>
    </source>
</evidence>
<dbReference type="InterPro" id="IPR050593">
    <property type="entry name" value="LovG"/>
</dbReference>
<sequence length="248" mass="27295">MVSTPRKVLVLHGYSQNASIFKDWFAPVQAAFAQDNLEFVFIEGARVLTQDDVPVTFTPSPDLPFVVDIPKNLDNPTLVPRAWWKSYPDNDDTTGLEKSIEAFRDILRNDRFEGIIGFSQGSTMSVILTALLEKPDVYPPFLVDGKAPHPPFTFCVAISGHLPRSSLLPKLFSTPAKTRTLHIQGTSDDITPKEQNQTLVDVSSVNGKYVTHGGGHVIPTESGWLELIRQFVLDPSADLALPENAGVV</sequence>
<dbReference type="Pfam" id="PF03959">
    <property type="entry name" value="FSH1"/>
    <property type="match status" value="1"/>
</dbReference>
<dbReference type="PANTHER" id="PTHR48070:SF6">
    <property type="entry name" value="ESTERASE OVCA2"/>
    <property type="match status" value="1"/>
</dbReference>
<feature type="domain" description="Serine hydrolase" evidence="2">
    <location>
        <begin position="3"/>
        <end position="225"/>
    </location>
</feature>
<dbReference type="GO" id="GO:0005634">
    <property type="term" value="C:nucleus"/>
    <property type="evidence" value="ECO:0007669"/>
    <property type="project" value="TreeGrafter"/>
</dbReference>
<proteinExistence type="predicted"/>
<dbReference type="GO" id="GO:0005737">
    <property type="term" value="C:cytoplasm"/>
    <property type="evidence" value="ECO:0007669"/>
    <property type="project" value="TreeGrafter"/>
</dbReference>
<dbReference type="EMBL" id="ML213506">
    <property type="protein sequence ID" value="TFK53922.1"/>
    <property type="molecule type" value="Genomic_DNA"/>
</dbReference>
<gene>
    <name evidence="3" type="ORF">OE88DRAFT_1654310</name>
</gene>
<dbReference type="Gene3D" id="3.40.50.1820">
    <property type="entry name" value="alpha/beta hydrolase"/>
    <property type="match status" value="1"/>
</dbReference>
<reference evidence="3 4" key="1">
    <citation type="journal article" date="2019" name="Nat. Ecol. Evol.">
        <title>Megaphylogeny resolves global patterns of mushroom evolution.</title>
        <authorList>
            <person name="Varga T."/>
            <person name="Krizsan K."/>
            <person name="Foldi C."/>
            <person name="Dima B."/>
            <person name="Sanchez-Garcia M."/>
            <person name="Sanchez-Ramirez S."/>
            <person name="Szollosi G.J."/>
            <person name="Szarkandi J.G."/>
            <person name="Papp V."/>
            <person name="Albert L."/>
            <person name="Andreopoulos W."/>
            <person name="Angelini C."/>
            <person name="Antonin V."/>
            <person name="Barry K.W."/>
            <person name="Bougher N.L."/>
            <person name="Buchanan P."/>
            <person name="Buyck B."/>
            <person name="Bense V."/>
            <person name="Catcheside P."/>
            <person name="Chovatia M."/>
            <person name="Cooper J."/>
            <person name="Damon W."/>
            <person name="Desjardin D."/>
            <person name="Finy P."/>
            <person name="Geml J."/>
            <person name="Haridas S."/>
            <person name="Hughes K."/>
            <person name="Justo A."/>
            <person name="Karasinski D."/>
            <person name="Kautmanova I."/>
            <person name="Kiss B."/>
            <person name="Kocsube S."/>
            <person name="Kotiranta H."/>
            <person name="LaButti K.M."/>
            <person name="Lechner B.E."/>
            <person name="Liimatainen K."/>
            <person name="Lipzen A."/>
            <person name="Lukacs Z."/>
            <person name="Mihaltcheva S."/>
            <person name="Morgado L.N."/>
            <person name="Niskanen T."/>
            <person name="Noordeloos M.E."/>
            <person name="Ohm R.A."/>
            <person name="Ortiz-Santana B."/>
            <person name="Ovrebo C."/>
            <person name="Racz N."/>
            <person name="Riley R."/>
            <person name="Savchenko A."/>
            <person name="Shiryaev A."/>
            <person name="Soop K."/>
            <person name="Spirin V."/>
            <person name="Szebenyi C."/>
            <person name="Tomsovsky M."/>
            <person name="Tulloss R.E."/>
            <person name="Uehling J."/>
            <person name="Grigoriev I.V."/>
            <person name="Vagvolgyi C."/>
            <person name="Papp T."/>
            <person name="Martin F.M."/>
            <person name="Miettinen O."/>
            <person name="Hibbett D.S."/>
            <person name="Nagy L.G."/>
        </authorList>
    </citation>
    <scope>NUCLEOTIDE SEQUENCE [LARGE SCALE GENOMIC DNA]</scope>
    <source>
        <strain evidence="3 4">OMC1185</strain>
    </source>
</reference>
<dbReference type="Proteomes" id="UP000305948">
    <property type="component" value="Unassembled WGS sequence"/>
</dbReference>
<dbReference type="PANTHER" id="PTHR48070">
    <property type="entry name" value="ESTERASE OVCA2"/>
    <property type="match status" value="1"/>
</dbReference>
<protein>
    <recommendedName>
        <fullName evidence="2">Serine hydrolase domain-containing protein</fullName>
    </recommendedName>
</protein>
<keyword evidence="1" id="KW-0378">Hydrolase</keyword>
<dbReference type="InterPro" id="IPR029058">
    <property type="entry name" value="AB_hydrolase_fold"/>
</dbReference>
<evidence type="ECO:0000259" key="2">
    <source>
        <dbReference type="Pfam" id="PF03959"/>
    </source>
</evidence>